<evidence type="ECO:0000256" key="2">
    <source>
        <dbReference type="ARBA" id="ARBA00009539"/>
    </source>
</evidence>
<dbReference type="CDD" id="cd00209">
    <property type="entry name" value="DHFR"/>
    <property type="match status" value="1"/>
</dbReference>
<dbReference type="EC" id="1.5.1.3" evidence="3"/>
<dbReference type="GO" id="GO:0005829">
    <property type="term" value="C:cytosol"/>
    <property type="evidence" value="ECO:0007669"/>
    <property type="project" value="TreeGrafter"/>
</dbReference>
<dbReference type="GO" id="GO:0004146">
    <property type="term" value="F:dihydrofolate reductase activity"/>
    <property type="evidence" value="ECO:0007669"/>
    <property type="project" value="UniProtKB-EC"/>
</dbReference>
<dbReference type="GO" id="GO:0050661">
    <property type="term" value="F:NADP binding"/>
    <property type="evidence" value="ECO:0007669"/>
    <property type="project" value="InterPro"/>
</dbReference>
<protein>
    <recommendedName>
        <fullName evidence="3">dihydrofolate reductase</fullName>
        <ecNumber evidence="3">1.5.1.3</ecNumber>
    </recommendedName>
</protein>
<dbReference type="RefSeq" id="WP_107684016.1">
    <property type="nucleotide sequence ID" value="NZ_PZKL01000037.1"/>
</dbReference>
<keyword evidence="6" id="KW-0560">Oxidoreductase</keyword>
<keyword evidence="5" id="KW-0521">NADP</keyword>
<dbReference type="InterPro" id="IPR001796">
    <property type="entry name" value="DHFR_dom"/>
</dbReference>
<evidence type="ECO:0000256" key="1">
    <source>
        <dbReference type="ARBA" id="ARBA00004903"/>
    </source>
</evidence>
<comment type="function">
    <text evidence="7">Key enzyme in folate metabolism. Catalyzes an essential reaction for de novo glycine and purine synthesis, and for DNA precursor synthesis.</text>
</comment>
<dbReference type="GO" id="GO:0046655">
    <property type="term" value="P:folic acid metabolic process"/>
    <property type="evidence" value="ECO:0007669"/>
    <property type="project" value="TreeGrafter"/>
</dbReference>
<keyword evidence="9" id="KW-0812">Transmembrane</keyword>
<evidence type="ECO:0000259" key="10">
    <source>
        <dbReference type="PROSITE" id="PS51330"/>
    </source>
</evidence>
<comment type="similarity">
    <text evidence="2 8">Belongs to the dihydrofolate reductase family.</text>
</comment>
<evidence type="ECO:0000313" key="12">
    <source>
        <dbReference type="Proteomes" id="UP000241986"/>
    </source>
</evidence>
<evidence type="ECO:0000256" key="8">
    <source>
        <dbReference type="RuleBase" id="RU004474"/>
    </source>
</evidence>
<dbReference type="GO" id="GO:0006730">
    <property type="term" value="P:one-carbon metabolic process"/>
    <property type="evidence" value="ECO:0007669"/>
    <property type="project" value="UniProtKB-KW"/>
</dbReference>
<dbReference type="Proteomes" id="UP000241986">
    <property type="component" value="Unassembled WGS sequence"/>
</dbReference>
<dbReference type="PANTHER" id="PTHR48069">
    <property type="entry name" value="DIHYDROFOLATE REDUCTASE"/>
    <property type="match status" value="1"/>
</dbReference>
<evidence type="ECO:0000256" key="4">
    <source>
        <dbReference type="ARBA" id="ARBA00022563"/>
    </source>
</evidence>
<dbReference type="PROSITE" id="PS00075">
    <property type="entry name" value="DHFR_1"/>
    <property type="match status" value="1"/>
</dbReference>
<dbReference type="InterPro" id="IPR012259">
    <property type="entry name" value="DHFR"/>
</dbReference>
<dbReference type="InterPro" id="IPR017925">
    <property type="entry name" value="DHFR_CS"/>
</dbReference>
<dbReference type="SUPFAM" id="SSF53597">
    <property type="entry name" value="Dihydrofolate reductase-like"/>
    <property type="match status" value="1"/>
</dbReference>
<dbReference type="Pfam" id="PF00186">
    <property type="entry name" value="DHFR_1"/>
    <property type="match status" value="1"/>
</dbReference>
<feature type="transmembrane region" description="Helical" evidence="9">
    <location>
        <begin position="15"/>
        <end position="37"/>
    </location>
</feature>
<evidence type="ECO:0000256" key="9">
    <source>
        <dbReference type="SAM" id="Phobius"/>
    </source>
</evidence>
<dbReference type="PRINTS" id="PR00070">
    <property type="entry name" value="DHFR"/>
</dbReference>
<evidence type="ECO:0000313" key="11">
    <source>
        <dbReference type="EMBL" id="PTH80133.1"/>
    </source>
</evidence>
<dbReference type="InterPro" id="IPR024072">
    <property type="entry name" value="DHFR-like_dom_sf"/>
</dbReference>
<evidence type="ECO:0000256" key="6">
    <source>
        <dbReference type="ARBA" id="ARBA00023002"/>
    </source>
</evidence>
<dbReference type="Gene3D" id="3.40.430.10">
    <property type="entry name" value="Dihydrofolate Reductase, subunit A"/>
    <property type="match status" value="1"/>
</dbReference>
<proteinExistence type="inferred from homology"/>
<gene>
    <name evidence="11" type="ORF">DAA48_16360</name>
</gene>
<comment type="caution">
    <text evidence="11">The sequence shown here is derived from an EMBL/GenBank/DDBJ whole genome shotgun (WGS) entry which is preliminary data.</text>
</comment>
<feature type="domain" description="DHFR" evidence="10">
    <location>
        <begin position="24"/>
        <end position="178"/>
    </location>
</feature>
<evidence type="ECO:0000256" key="7">
    <source>
        <dbReference type="ARBA" id="ARBA00025067"/>
    </source>
</evidence>
<dbReference type="EMBL" id="PZKL01000037">
    <property type="protein sequence ID" value="PTH80133.1"/>
    <property type="molecule type" value="Genomic_DNA"/>
</dbReference>
<evidence type="ECO:0000256" key="5">
    <source>
        <dbReference type="ARBA" id="ARBA00022857"/>
    </source>
</evidence>
<dbReference type="GO" id="GO:0046452">
    <property type="term" value="P:dihydrofolate metabolic process"/>
    <property type="evidence" value="ECO:0007669"/>
    <property type="project" value="TreeGrafter"/>
</dbReference>
<name>A0A2T4MZZ3_AERVE</name>
<keyword evidence="4" id="KW-0554">One-carbon metabolism</keyword>
<sequence length="178" mass="20159">MLGFSFYLNKARAQYPGFFMGLVMLSIIVAVSSNMAIGKDLSIPWYVPDDFKWFKEATIGKCIIMGKNTWDSLPFKPLPGRRNIVVSTDPARNFPGAERAFTIEDAIDMADGDAFFIGGSMIYQQALKIADVMYMSEIPVHVEPPFVSFPEFSDTDWNESERIKRDGFSIVKFTRRSI</sequence>
<keyword evidence="9" id="KW-1133">Transmembrane helix</keyword>
<organism evidence="11 12">
    <name type="scientific">Aeromonas veronii</name>
    <dbReference type="NCBI Taxonomy" id="654"/>
    <lineage>
        <taxon>Bacteria</taxon>
        <taxon>Pseudomonadati</taxon>
        <taxon>Pseudomonadota</taxon>
        <taxon>Gammaproteobacteria</taxon>
        <taxon>Aeromonadales</taxon>
        <taxon>Aeromonadaceae</taxon>
        <taxon>Aeromonas</taxon>
    </lineage>
</organism>
<dbReference type="PANTHER" id="PTHR48069:SF3">
    <property type="entry name" value="DIHYDROFOLATE REDUCTASE"/>
    <property type="match status" value="1"/>
</dbReference>
<dbReference type="UniPathway" id="UPA00077">
    <property type="reaction ID" value="UER00158"/>
</dbReference>
<keyword evidence="9" id="KW-0472">Membrane</keyword>
<dbReference type="GO" id="GO:0046654">
    <property type="term" value="P:tetrahydrofolate biosynthetic process"/>
    <property type="evidence" value="ECO:0007669"/>
    <property type="project" value="UniProtKB-UniPathway"/>
</dbReference>
<reference evidence="11 12" key="1">
    <citation type="submission" date="2018-03" db="EMBL/GenBank/DDBJ databases">
        <title>Aeromonas veronii whole genome sequencing and analysis.</title>
        <authorList>
            <person name="Xie H."/>
            <person name="Liu T."/>
            <person name="Wang K."/>
        </authorList>
    </citation>
    <scope>NUCLEOTIDE SEQUENCE [LARGE SCALE GENOMIC DNA]</scope>
    <source>
        <strain evidence="11 12">XH.VA.1</strain>
    </source>
</reference>
<accession>A0A2T4MZZ3</accession>
<dbReference type="AlphaFoldDB" id="A0A2T4MZZ3"/>
<evidence type="ECO:0000256" key="3">
    <source>
        <dbReference type="ARBA" id="ARBA00012856"/>
    </source>
</evidence>
<dbReference type="PROSITE" id="PS51330">
    <property type="entry name" value="DHFR_2"/>
    <property type="match status" value="1"/>
</dbReference>
<comment type="pathway">
    <text evidence="1">Cofactor biosynthesis; tetrahydrofolate biosynthesis; 5,6,7,8-tetrahydrofolate from 7,8-dihydrofolate: step 1/1.</text>
</comment>